<evidence type="ECO:0000256" key="2">
    <source>
        <dbReference type="ARBA" id="ARBA00022737"/>
    </source>
</evidence>
<dbReference type="WBParaSite" id="ECPE_0000436901-mRNA-1">
    <property type="protein sequence ID" value="ECPE_0000436901-mRNA-1"/>
    <property type="gene ID" value="ECPE_0000436901"/>
</dbReference>
<evidence type="ECO:0000256" key="4">
    <source>
        <dbReference type="ARBA" id="ARBA00023128"/>
    </source>
</evidence>
<sequence length="866" mass="97061">MIGVSNRCPFASIADQSKEADVLPPFKKHRDSLSVLRALASCVTPTAETPDFRLGGDPWLGSMPNTRNFLLARAKGRLAARLAIRDYFPNDIVAVAKEIPRVDRWLPLQTPDSVLKRVSDGELSANEGMDRLLLLMAPIHAWKLHADLAPNEEWSSEVLHRLLDLLCATNSGSGGAHNHSLLDSIDLATLPDPEELYFADELAIQFDRHIDRMSLGQRNPLNVSQQQAQQNTATDLDTSEDEGSSSESESDANENTETDVNQSVGRCSWEVQGPAEQLFTRAHTQLQTPAGFSSIIRGAAKFHHPRRALQLFESCTRANIGPLDTAVYASLIRCLHALPESEVRPQIEKIMKELNALEIRISLPLFEAALYCLAELVHRHSSSQQPVGDYSSFGLGLFNAIRKSGLEPSLGAMANLLRLLHFTPLQSANSVEYPRGYACSPLVDSFVSELERRFQVTCPTRLDGWSADDYNFFPIAMRIASMENNPKLGQRINQLLSGTQDRRFFLATSWHRRNYIQSYLLSQINIPNLSNEVARNPVELIQCIDQVYREHWSTLIITNQLCERFISFFERFFTLSNATPDSDDSNPSTLTRNEASKNARLLAFHCLHRLLIDLLDHPRSPSDTRLPKSVGQLIPVLAAQAHCDPTLSSQASSAVLKRLLQIDERQALISSRTGNENTSNRPSSANALSASNTAKIVCMLFPLLSRIVCQRPLDVSNHLAEVRWRRELIQTMTTLNGWVQYAVKHATIAWSWAPESLHLLWEHNETDFTIDQLWDALRALSQQELKNLNPDEIKRIEHIFYPLLASLESQVVASELASSHGYSDPGAQLVRAERRQIIARLKLILNNKRSTLSDGESHENQDRADG</sequence>
<dbReference type="AlphaFoldDB" id="A0A183ABM2"/>
<proteinExistence type="predicted"/>
<evidence type="ECO:0000256" key="3">
    <source>
        <dbReference type="ARBA" id="ARBA00022946"/>
    </source>
</evidence>
<dbReference type="InterPro" id="IPR037387">
    <property type="entry name" value="PTCD3"/>
</dbReference>
<reference evidence="8" key="1">
    <citation type="submission" date="2016-06" db="UniProtKB">
        <authorList>
            <consortium name="WormBaseParasite"/>
        </authorList>
    </citation>
    <scope>IDENTIFICATION</scope>
</reference>
<feature type="compositionally biased region" description="Polar residues" evidence="5">
    <location>
        <begin position="222"/>
        <end position="233"/>
    </location>
</feature>
<dbReference type="Pfam" id="PF22330">
    <property type="entry name" value="Rib_mS39_PPR"/>
    <property type="match status" value="1"/>
</dbReference>
<dbReference type="PANTHER" id="PTHR16276:SF1">
    <property type="entry name" value="SMALL RIBOSOMAL SUBUNIT PROTEIN MS39"/>
    <property type="match status" value="1"/>
</dbReference>
<dbReference type="EMBL" id="UZAN01041215">
    <property type="protein sequence ID" value="VDP72360.1"/>
    <property type="molecule type" value="Genomic_DNA"/>
</dbReference>
<evidence type="ECO:0000256" key="1">
    <source>
        <dbReference type="ARBA" id="ARBA00004173"/>
    </source>
</evidence>
<accession>A0A183ABM2</accession>
<feature type="compositionally biased region" description="Acidic residues" evidence="5">
    <location>
        <begin position="237"/>
        <end position="257"/>
    </location>
</feature>
<comment type="subcellular location">
    <subcellularLocation>
        <location evidence="1">Mitochondrion</location>
    </subcellularLocation>
</comment>
<evidence type="ECO:0000313" key="8">
    <source>
        <dbReference type="WBParaSite" id="ECPE_0000436901-mRNA-1"/>
    </source>
</evidence>
<keyword evidence="4" id="KW-0496">Mitochondrion</keyword>
<dbReference type="PANTHER" id="PTHR16276">
    <property type="entry name" value="PENTATRICOPEPTIDE REPEAT DOMAIN-CONTAINING PROTEIN 3"/>
    <property type="match status" value="1"/>
</dbReference>
<organism evidence="8">
    <name type="scientific">Echinostoma caproni</name>
    <dbReference type="NCBI Taxonomy" id="27848"/>
    <lineage>
        <taxon>Eukaryota</taxon>
        <taxon>Metazoa</taxon>
        <taxon>Spiralia</taxon>
        <taxon>Lophotrochozoa</taxon>
        <taxon>Platyhelminthes</taxon>
        <taxon>Trematoda</taxon>
        <taxon>Digenea</taxon>
        <taxon>Plagiorchiida</taxon>
        <taxon>Echinostomata</taxon>
        <taxon>Echinostomatoidea</taxon>
        <taxon>Echinostomatidae</taxon>
        <taxon>Echinostoma</taxon>
    </lineage>
</organism>
<dbReference type="GO" id="GO:0032543">
    <property type="term" value="P:mitochondrial translation"/>
    <property type="evidence" value="ECO:0007669"/>
    <property type="project" value="InterPro"/>
</dbReference>
<dbReference type="GO" id="GO:0019843">
    <property type="term" value="F:rRNA binding"/>
    <property type="evidence" value="ECO:0007669"/>
    <property type="project" value="InterPro"/>
</dbReference>
<keyword evidence="3" id="KW-0809">Transit peptide</keyword>
<dbReference type="GO" id="GO:0005739">
    <property type="term" value="C:mitochondrion"/>
    <property type="evidence" value="ECO:0007669"/>
    <property type="project" value="UniProtKB-SubCell"/>
</dbReference>
<name>A0A183ABM2_9TREM</name>
<evidence type="ECO:0000313" key="6">
    <source>
        <dbReference type="EMBL" id="VDP72360.1"/>
    </source>
</evidence>
<gene>
    <name evidence="6" type="ORF">ECPE_LOCUS4357</name>
</gene>
<dbReference type="Proteomes" id="UP000272942">
    <property type="component" value="Unassembled WGS sequence"/>
</dbReference>
<evidence type="ECO:0000313" key="7">
    <source>
        <dbReference type="Proteomes" id="UP000272942"/>
    </source>
</evidence>
<feature type="region of interest" description="Disordered" evidence="5">
    <location>
        <begin position="222"/>
        <end position="264"/>
    </location>
</feature>
<keyword evidence="2" id="KW-0677">Repeat</keyword>
<dbReference type="GO" id="GO:0043024">
    <property type="term" value="F:ribosomal small subunit binding"/>
    <property type="evidence" value="ECO:0007669"/>
    <property type="project" value="InterPro"/>
</dbReference>
<dbReference type="OrthoDB" id="10044771at2759"/>
<evidence type="ECO:0000256" key="5">
    <source>
        <dbReference type="SAM" id="MobiDB-lite"/>
    </source>
</evidence>
<dbReference type="InterPro" id="IPR055063">
    <property type="entry name" value="Rib_mS39_PPR"/>
</dbReference>
<protein>
    <submittedName>
        <fullName evidence="8">RAP domain-containing protein</fullName>
    </submittedName>
</protein>
<reference evidence="6 7" key="2">
    <citation type="submission" date="2018-11" db="EMBL/GenBank/DDBJ databases">
        <authorList>
            <consortium name="Pathogen Informatics"/>
        </authorList>
    </citation>
    <scope>NUCLEOTIDE SEQUENCE [LARGE SCALE GENOMIC DNA]</scope>
    <source>
        <strain evidence="6 7">Egypt</strain>
    </source>
</reference>
<keyword evidence="7" id="KW-1185">Reference proteome</keyword>